<accession>A0AAP6HCU2</accession>
<reference evidence="1" key="1">
    <citation type="submission" date="2023-01" db="EMBL/GenBank/DDBJ databases">
        <title>Genome-based studies on antimicrobial resistance profiles of Riemerella anatipestifer in China, 1994 to 2021.</title>
        <authorList>
            <person name="Yang Z."/>
            <person name="Zhu D."/>
        </authorList>
    </citation>
    <scope>NUCLEOTIDE SEQUENCE</scope>
    <source>
        <strain evidence="1">RCAD1218</strain>
    </source>
</reference>
<evidence type="ECO:0000313" key="1">
    <source>
        <dbReference type="EMBL" id="MDY3512192.1"/>
    </source>
</evidence>
<name>A0AAP6HCU2_RIEAN</name>
<dbReference type="InterPro" id="IPR024363">
    <property type="entry name" value="DUF3853"/>
</dbReference>
<protein>
    <submittedName>
        <fullName evidence="1">DUF3853 family protein</fullName>
    </submittedName>
</protein>
<dbReference type="AlphaFoldDB" id="A0AAP6HCU2"/>
<evidence type="ECO:0000313" key="2">
    <source>
        <dbReference type="Proteomes" id="UP001284033"/>
    </source>
</evidence>
<gene>
    <name evidence="1" type="ORF">PG303_03045</name>
</gene>
<sequence>MNSHRIDKDAPVWQMTVGELIYCIKESLPPQIFSSDNHTVEEQNVNNDDYIKGLKNLANFLGISYSQVWRLKKDGVFDEAIIQRQRTILIHKKKALELLAKEPSK</sequence>
<proteinExistence type="predicted"/>
<dbReference type="Pfam" id="PF12964">
    <property type="entry name" value="DUF3853"/>
    <property type="match status" value="1"/>
</dbReference>
<organism evidence="1 2">
    <name type="scientific">Riemerella anatipestifer</name>
    <name type="common">Moraxella anatipestifer</name>
    <dbReference type="NCBI Taxonomy" id="34085"/>
    <lineage>
        <taxon>Bacteria</taxon>
        <taxon>Pseudomonadati</taxon>
        <taxon>Bacteroidota</taxon>
        <taxon>Flavobacteriia</taxon>
        <taxon>Flavobacteriales</taxon>
        <taxon>Weeksellaceae</taxon>
        <taxon>Riemerella</taxon>
    </lineage>
</organism>
<comment type="caution">
    <text evidence="1">The sequence shown here is derived from an EMBL/GenBank/DDBJ whole genome shotgun (WGS) entry which is preliminary data.</text>
</comment>
<dbReference type="Proteomes" id="UP001284033">
    <property type="component" value="Unassembled WGS sequence"/>
</dbReference>
<dbReference type="EMBL" id="JAQZHK010000002">
    <property type="protein sequence ID" value="MDY3512192.1"/>
    <property type="molecule type" value="Genomic_DNA"/>
</dbReference>
<dbReference type="RefSeq" id="WP_253037418.1">
    <property type="nucleotide sequence ID" value="NZ_CP168322.1"/>
</dbReference>